<feature type="region of interest" description="Disordered" evidence="7">
    <location>
        <begin position="227"/>
        <end position="246"/>
    </location>
</feature>
<organism evidence="9 10">
    <name type="scientific">Homarus americanus</name>
    <name type="common">American lobster</name>
    <dbReference type="NCBI Taxonomy" id="6706"/>
    <lineage>
        <taxon>Eukaryota</taxon>
        <taxon>Metazoa</taxon>
        <taxon>Ecdysozoa</taxon>
        <taxon>Arthropoda</taxon>
        <taxon>Crustacea</taxon>
        <taxon>Multicrustacea</taxon>
        <taxon>Malacostraca</taxon>
        <taxon>Eumalacostraca</taxon>
        <taxon>Eucarida</taxon>
        <taxon>Decapoda</taxon>
        <taxon>Pleocyemata</taxon>
        <taxon>Astacidea</taxon>
        <taxon>Nephropoidea</taxon>
        <taxon>Nephropidae</taxon>
        <taxon>Homarus</taxon>
    </lineage>
</organism>
<evidence type="ECO:0000256" key="7">
    <source>
        <dbReference type="SAM" id="MobiDB-lite"/>
    </source>
</evidence>
<evidence type="ECO:0000313" key="10">
    <source>
        <dbReference type="Proteomes" id="UP000747542"/>
    </source>
</evidence>
<evidence type="ECO:0000256" key="4">
    <source>
        <dbReference type="ARBA" id="ARBA00023163"/>
    </source>
</evidence>
<dbReference type="Proteomes" id="UP000747542">
    <property type="component" value="Unassembled WGS sequence"/>
</dbReference>
<reference evidence="9" key="1">
    <citation type="journal article" date="2021" name="Sci. Adv.">
        <title>The American lobster genome reveals insights on longevity, neural, and immune adaptations.</title>
        <authorList>
            <person name="Polinski J.M."/>
            <person name="Zimin A.V."/>
            <person name="Clark K.F."/>
            <person name="Kohn A.B."/>
            <person name="Sadowski N."/>
            <person name="Timp W."/>
            <person name="Ptitsyn A."/>
            <person name="Khanna P."/>
            <person name="Romanova D.Y."/>
            <person name="Williams P."/>
            <person name="Greenwood S.J."/>
            <person name="Moroz L.L."/>
            <person name="Walt D.R."/>
            <person name="Bodnar A.G."/>
        </authorList>
    </citation>
    <scope>NUCLEOTIDE SEQUENCE</scope>
    <source>
        <strain evidence="9">GMGI-L3</strain>
    </source>
</reference>
<keyword evidence="2" id="KW-0805">Transcription regulation</keyword>
<evidence type="ECO:0000256" key="2">
    <source>
        <dbReference type="ARBA" id="ARBA00023015"/>
    </source>
</evidence>
<dbReference type="GO" id="GO:0000978">
    <property type="term" value="F:RNA polymerase II cis-regulatory region sequence-specific DNA binding"/>
    <property type="evidence" value="ECO:0007669"/>
    <property type="project" value="TreeGrafter"/>
</dbReference>
<dbReference type="InterPro" id="IPR009071">
    <property type="entry name" value="HMG_box_dom"/>
</dbReference>
<evidence type="ECO:0000256" key="5">
    <source>
        <dbReference type="ARBA" id="ARBA00023242"/>
    </source>
</evidence>
<dbReference type="Gene3D" id="1.10.30.10">
    <property type="entry name" value="High mobility group box domain"/>
    <property type="match status" value="1"/>
</dbReference>
<feature type="compositionally biased region" description="Polar residues" evidence="7">
    <location>
        <begin position="109"/>
        <end position="119"/>
    </location>
</feature>
<comment type="subcellular location">
    <subcellularLocation>
        <location evidence="1">Nucleus</location>
    </subcellularLocation>
</comment>
<protein>
    <submittedName>
        <fullName evidence="9">Transcription factor Sox-8-like 2</fullName>
    </submittedName>
</protein>
<accession>A0A8J5JML6</accession>
<comment type="caution">
    <text evidence="9">The sequence shown here is derived from an EMBL/GenBank/DDBJ whole genome shotgun (WGS) entry which is preliminary data.</text>
</comment>
<evidence type="ECO:0000256" key="6">
    <source>
        <dbReference type="PROSITE-ProRule" id="PRU00267"/>
    </source>
</evidence>
<sequence>MIRDGTGDSERRKVHVKRPMNAFMVWAQEARRKLSCSHRQVHNAELSKSLGRIWRQTTGHLAKMHSQPGCVVASRGRLHHQHQDQFTRLTVLYCHKRYYNIHSRKIQSHQHNTGINSLSPPRHHPHVTRPQKKRMDGCRHLWQVQLIKRRRKEEEEERGGGGEGEEKEGRNRREEEGGGDRREKRGREKRGEGRRKWQGWKRQKIEEEEERIRIISTPMRVILHILRKQTHPTPPSSVFLNPPPSL</sequence>
<keyword evidence="5 6" id="KW-0539">Nucleus</keyword>
<evidence type="ECO:0000259" key="8">
    <source>
        <dbReference type="PROSITE" id="PS50118"/>
    </source>
</evidence>
<evidence type="ECO:0000313" key="9">
    <source>
        <dbReference type="EMBL" id="KAG7161117.1"/>
    </source>
</evidence>
<dbReference type="Pfam" id="PF00505">
    <property type="entry name" value="HMG_box"/>
    <property type="match status" value="1"/>
</dbReference>
<proteinExistence type="predicted"/>
<feature type="DNA-binding region" description="HMG box" evidence="6">
    <location>
        <begin position="16"/>
        <end position="63"/>
    </location>
</feature>
<dbReference type="AlphaFoldDB" id="A0A8J5JML6"/>
<dbReference type="PROSITE" id="PS50118">
    <property type="entry name" value="HMG_BOX_2"/>
    <property type="match status" value="1"/>
</dbReference>
<evidence type="ECO:0000256" key="3">
    <source>
        <dbReference type="ARBA" id="ARBA00023125"/>
    </source>
</evidence>
<evidence type="ECO:0000256" key="1">
    <source>
        <dbReference type="ARBA" id="ARBA00004123"/>
    </source>
</evidence>
<name>A0A8J5JML6_HOMAM</name>
<dbReference type="InterPro" id="IPR050917">
    <property type="entry name" value="SOX_TF"/>
</dbReference>
<dbReference type="SUPFAM" id="SSF47095">
    <property type="entry name" value="HMG-box"/>
    <property type="match status" value="1"/>
</dbReference>
<keyword evidence="4" id="KW-0804">Transcription</keyword>
<dbReference type="EMBL" id="JAHLQT010029889">
    <property type="protein sequence ID" value="KAG7161117.1"/>
    <property type="molecule type" value="Genomic_DNA"/>
</dbReference>
<dbReference type="PANTHER" id="PTHR45803:SF5">
    <property type="entry name" value="SOX100B"/>
    <property type="match status" value="1"/>
</dbReference>
<feature type="compositionally biased region" description="Basic residues" evidence="7">
    <location>
        <begin position="121"/>
        <end position="132"/>
    </location>
</feature>
<dbReference type="GO" id="GO:0000981">
    <property type="term" value="F:DNA-binding transcription factor activity, RNA polymerase II-specific"/>
    <property type="evidence" value="ECO:0007669"/>
    <property type="project" value="TreeGrafter"/>
</dbReference>
<keyword evidence="10" id="KW-1185">Reference proteome</keyword>
<keyword evidence="3 6" id="KW-0238">DNA-binding</keyword>
<feature type="domain" description="HMG box" evidence="8">
    <location>
        <begin position="16"/>
        <end position="63"/>
    </location>
</feature>
<dbReference type="GO" id="GO:0005634">
    <property type="term" value="C:nucleus"/>
    <property type="evidence" value="ECO:0007669"/>
    <property type="project" value="UniProtKB-SubCell"/>
</dbReference>
<dbReference type="InterPro" id="IPR036910">
    <property type="entry name" value="HMG_box_dom_sf"/>
</dbReference>
<feature type="region of interest" description="Disordered" evidence="7">
    <location>
        <begin position="105"/>
        <end position="214"/>
    </location>
</feature>
<feature type="compositionally biased region" description="Basic and acidic residues" evidence="7">
    <location>
        <begin position="167"/>
        <end position="195"/>
    </location>
</feature>
<dbReference type="PANTHER" id="PTHR45803">
    <property type="entry name" value="SOX100B"/>
    <property type="match status" value="1"/>
</dbReference>
<gene>
    <name evidence="9" type="primary">Sox8-L2</name>
    <name evidence="9" type="ORF">Hamer_G024481</name>
</gene>